<reference evidence="6" key="1">
    <citation type="journal article" date="2017" name="Nature">
        <title>The genome of Chenopodium quinoa.</title>
        <authorList>
            <person name="Jarvis D.E."/>
            <person name="Ho Y.S."/>
            <person name="Lightfoot D.J."/>
            <person name="Schmoeckel S.M."/>
            <person name="Li B."/>
            <person name="Borm T.J.A."/>
            <person name="Ohyanagi H."/>
            <person name="Mineta K."/>
            <person name="Michell C.T."/>
            <person name="Saber N."/>
            <person name="Kharbatia N.M."/>
            <person name="Rupper R.R."/>
            <person name="Sharp A.R."/>
            <person name="Dally N."/>
            <person name="Boughton B.A."/>
            <person name="Woo Y.H."/>
            <person name="Gao G."/>
            <person name="Schijlen E.G.W.M."/>
            <person name="Guo X."/>
            <person name="Momin A.A."/>
            <person name="Negrao S."/>
            <person name="Al-Babili S."/>
            <person name="Gehring C."/>
            <person name="Roessner U."/>
            <person name="Jung C."/>
            <person name="Murphy K."/>
            <person name="Arold S.T."/>
            <person name="Gojobori T."/>
            <person name="van der Linden C.G."/>
            <person name="van Loo E.N."/>
            <person name="Jellen E.N."/>
            <person name="Maughan P.J."/>
            <person name="Tester M."/>
        </authorList>
    </citation>
    <scope>NUCLEOTIDE SEQUENCE [LARGE SCALE GENOMIC DNA]</scope>
    <source>
        <strain evidence="6">cv. PI 614886</strain>
    </source>
</reference>
<dbReference type="PANTHER" id="PTHR23056">
    <property type="entry name" value="CALCINEURIN B"/>
    <property type="match status" value="1"/>
</dbReference>
<feature type="region of interest" description="Disordered" evidence="4">
    <location>
        <begin position="287"/>
        <end position="344"/>
    </location>
</feature>
<proteinExistence type="inferred from homology"/>
<evidence type="ECO:0000256" key="4">
    <source>
        <dbReference type="SAM" id="MobiDB-lite"/>
    </source>
</evidence>
<dbReference type="InterPro" id="IPR036465">
    <property type="entry name" value="vWFA_dom_sf"/>
</dbReference>
<dbReference type="Gramene" id="AUR62036054-RA">
    <property type="protein sequence ID" value="AUR62036054-RA:cds"/>
    <property type="gene ID" value="AUR62036054"/>
</dbReference>
<dbReference type="GO" id="GO:0006888">
    <property type="term" value="P:endoplasmic reticulum to Golgi vesicle-mediated transport"/>
    <property type="evidence" value="ECO:0007669"/>
    <property type="project" value="InterPro"/>
</dbReference>
<evidence type="ECO:0000313" key="6">
    <source>
        <dbReference type="EnsemblPlants" id="AUR62036054-RA:cds"/>
    </source>
</evidence>
<keyword evidence="1 3" id="KW-0677">Repeat</keyword>
<comment type="subunit">
    <text evidence="3">Homodimer. Interacts with CIPK.</text>
</comment>
<evidence type="ECO:0000256" key="1">
    <source>
        <dbReference type="ARBA" id="ARBA00022737"/>
    </source>
</evidence>
<dbReference type="Pfam" id="PF04811">
    <property type="entry name" value="Sec23_trunk"/>
    <property type="match status" value="1"/>
</dbReference>
<sequence length="344" mass="38419">MLSKNSSCKRWLNLGIKDRWNGFESSANKLPNELQTDQWPVPPGSRALRCIGVALNVAVRLLGACSPGTGARIIGLVGGPCTEGPGTEEFQLVLFKNKKKENLFASRIFDLFDVKRKGVVNFGDFVRVLNVFHPNASQEDKIDFTFKLYDLDGIGYIERDEADRSSFNESMLIVLFLCEMRQLLIAILCESELKLADETIEQILYKIELESAKSEFQKWHSSFQDESFISPATTPGQRIVIGRKNWRLYAELIFTKSSWAGYFNNHEATVSTLTSDDDVEDDDTIRVPRNEVFDHPPSSPRTPDDSILNESDDGSDNSASGSEQGLSQSDAVSGGSNDRTESRL</sequence>
<dbReference type="PROSITE" id="PS50222">
    <property type="entry name" value="EF_HAND_2"/>
    <property type="match status" value="1"/>
</dbReference>
<dbReference type="GO" id="GO:0019900">
    <property type="term" value="F:kinase binding"/>
    <property type="evidence" value="ECO:0007669"/>
    <property type="project" value="UniProtKB-UniRule"/>
</dbReference>
<dbReference type="GO" id="GO:0005509">
    <property type="term" value="F:calcium ion binding"/>
    <property type="evidence" value="ECO:0007669"/>
    <property type="project" value="UniProtKB-UniRule"/>
</dbReference>
<dbReference type="Proteomes" id="UP000596660">
    <property type="component" value="Unplaced"/>
</dbReference>
<dbReference type="SUPFAM" id="SSF53300">
    <property type="entry name" value="vWA-like"/>
    <property type="match status" value="1"/>
</dbReference>
<reference evidence="6" key="2">
    <citation type="submission" date="2021-03" db="UniProtKB">
        <authorList>
            <consortium name="EnsemblPlants"/>
        </authorList>
    </citation>
    <scope>IDENTIFICATION</scope>
</reference>
<keyword evidence="3" id="KW-0472">Membrane</keyword>
<comment type="subcellular location">
    <subcellularLocation>
        <location evidence="3">Membrane</location>
    </subcellularLocation>
</comment>
<evidence type="ECO:0000313" key="7">
    <source>
        <dbReference type="Proteomes" id="UP000596660"/>
    </source>
</evidence>
<name>A0A803MVX7_CHEQI</name>
<evidence type="ECO:0000259" key="5">
    <source>
        <dbReference type="PROSITE" id="PS50222"/>
    </source>
</evidence>
<dbReference type="PANTHER" id="PTHR23056:SF44">
    <property type="entry name" value="CALCINEURIN B-LIKE PROTEIN 1"/>
    <property type="match status" value="1"/>
</dbReference>
<organism evidence="6 7">
    <name type="scientific">Chenopodium quinoa</name>
    <name type="common">Quinoa</name>
    <dbReference type="NCBI Taxonomy" id="63459"/>
    <lineage>
        <taxon>Eukaryota</taxon>
        <taxon>Viridiplantae</taxon>
        <taxon>Streptophyta</taxon>
        <taxon>Embryophyta</taxon>
        <taxon>Tracheophyta</taxon>
        <taxon>Spermatophyta</taxon>
        <taxon>Magnoliopsida</taxon>
        <taxon>eudicotyledons</taxon>
        <taxon>Gunneridae</taxon>
        <taxon>Pentapetalae</taxon>
        <taxon>Caryophyllales</taxon>
        <taxon>Chenopodiaceae</taxon>
        <taxon>Chenopodioideae</taxon>
        <taxon>Atripliceae</taxon>
        <taxon>Chenopodium</taxon>
    </lineage>
</organism>
<dbReference type="InterPro" id="IPR006896">
    <property type="entry name" value="Sec23/24_trunk_dom"/>
</dbReference>
<dbReference type="InterPro" id="IPR011992">
    <property type="entry name" value="EF-hand-dom_pair"/>
</dbReference>
<feature type="domain" description="EF-hand" evidence="5">
    <location>
        <begin position="100"/>
        <end position="135"/>
    </location>
</feature>
<dbReference type="InterPro" id="IPR045198">
    <property type="entry name" value="CNBL1-10"/>
</dbReference>
<dbReference type="Gene3D" id="1.10.238.10">
    <property type="entry name" value="EF-hand"/>
    <property type="match status" value="1"/>
</dbReference>
<keyword evidence="3" id="KW-0479">Metal-binding</keyword>
<keyword evidence="3" id="KW-0106">Calcium</keyword>
<evidence type="ECO:0000256" key="3">
    <source>
        <dbReference type="RuleBase" id="RU369080"/>
    </source>
</evidence>
<dbReference type="GO" id="GO:0019722">
    <property type="term" value="P:calcium-mediated signaling"/>
    <property type="evidence" value="ECO:0007669"/>
    <property type="project" value="UniProtKB-UniRule"/>
</dbReference>
<dbReference type="SUPFAM" id="SSF47473">
    <property type="entry name" value="EF-hand"/>
    <property type="match status" value="1"/>
</dbReference>
<dbReference type="GO" id="GO:0030127">
    <property type="term" value="C:COPII vesicle coat"/>
    <property type="evidence" value="ECO:0007669"/>
    <property type="project" value="InterPro"/>
</dbReference>
<dbReference type="Gene3D" id="3.40.50.410">
    <property type="entry name" value="von Willebrand factor, type A domain"/>
    <property type="match status" value="1"/>
</dbReference>
<keyword evidence="7" id="KW-1185">Reference proteome</keyword>
<accession>A0A803MVX7</accession>
<dbReference type="EnsemblPlants" id="AUR62036054-RA">
    <property type="protein sequence ID" value="AUR62036054-RA:cds"/>
    <property type="gene ID" value="AUR62036054"/>
</dbReference>
<feature type="compositionally biased region" description="Polar residues" evidence="4">
    <location>
        <begin position="324"/>
        <end position="337"/>
    </location>
</feature>
<protein>
    <recommendedName>
        <fullName evidence="3">Calcineurin B-like protein</fullName>
    </recommendedName>
</protein>
<evidence type="ECO:0000256" key="2">
    <source>
        <dbReference type="ARBA" id="ARBA00023774"/>
    </source>
</evidence>
<dbReference type="GO" id="GO:0006886">
    <property type="term" value="P:intracellular protein transport"/>
    <property type="evidence" value="ECO:0007669"/>
    <property type="project" value="InterPro"/>
</dbReference>
<dbReference type="InterPro" id="IPR002048">
    <property type="entry name" value="EF_hand_dom"/>
</dbReference>
<comment type="similarity">
    <text evidence="2 3">Belongs to the calcineurin regulatory subunit family.</text>
</comment>
<dbReference type="AlphaFoldDB" id="A0A803MVX7"/>
<comment type="function">
    <text evidence="3">Acts as a calcium sensor. CBL proteins interact with CIPK serine-threonine protein kinases. Binding of a CBL protein to the regulatory NAF domain of a CIPK protein lead to the activation of the kinase in a calcium-dependent manner.</text>
</comment>